<accession>G0MWU6</accession>
<dbReference type="OrthoDB" id="5800423at2759"/>
<dbReference type="eggNOG" id="KOG4185">
    <property type="taxonomic scope" value="Eukaryota"/>
</dbReference>
<evidence type="ECO:0000256" key="1">
    <source>
        <dbReference type="ARBA" id="ARBA00022723"/>
    </source>
</evidence>
<keyword evidence="7" id="KW-1185">Reference proteome</keyword>
<name>G0MWU6_CAEBE</name>
<dbReference type="PROSITE" id="PS00518">
    <property type="entry name" value="ZF_RING_1"/>
    <property type="match status" value="1"/>
</dbReference>
<dbReference type="STRING" id="135651.G0MWU6"/>
<gene>
    <name evidence="6" type="ORF">CAEBREN_05452</name>
</gene>
<protein>
    <recommendedName>
        <fullName evidence="5">RING-type domain-containing protein</fullName>
    </recommendedName>
</protein>
<dbReference type="PANTHER" id="PTHR47156">
    <property type="entry name" value="PROTEIN CBG20824"/>
    <property type="match status" value="1"/>
</dbReference>
<evidence type="ECO:0000259" key="5">
    <source>
        <dbReference type="PROSITE" id="PS50089"/>
    </source>
</evidence>
<proteinExistence type="predicted"/>
<dbReference type="GO" id="GO:0008270">
    <property type="term" value="F:zinc ion binding"/>
    <property type="evidence" value="ECO:0007669"/>
    <property type="project" value="UniProtKB-KW"/>
</dbReference>
<dbReference type="InterPro" id="IPR013083">
    <property type="entry name" value="Znf_RING/FYVE/PHD"/>
</dbReference>
<evidence type="ECO:0000256" key="4">
    <source>
        <dbReference type="PROSITE-ProRule" id="PRU00175"/>
    </source>
</evidence>
<sequence length="141" mass="15596">MMKTIIVYQFGCSLASAITFAEVARVWWAGLQLINVEGEVTKESVSISAAKNAITLASSCKICFIPFTENGIHCPRMIKECGHTVCELCVDNLLKVRDYTSLECPFCRKVTDVNGPAEMLPKNFALLEQIEAVQKLFSLSD</sequence>
<dbReference type="InterPro" id="IPR011767">
    <property type="entry name" value="GLR_AS"/>
</dbReference>
<evidence type="ECO:0000256" key="3">
    <source>
        <dbReference type="ARBA" id="ARBA00022833"/>
    </source>
</evidence>
<dbReference type="HOGENOM" id="CLU_140556_0_0_1"/>
<dbReference type="Gene3D" id="3.30.40.10">
    <property type="entry name" value="Zinc/RING finger domain, C3HC4 (zinc finger)"/>
    <property type="match status" value="1"/>
</dbReference>
<dbReference type="Pfam" id="PF14634">
    <property type="entry name" value="zf-RING_5"/>
    <property type="match status" value="1"/>
</dbReference>
<dbReference type="AlphaFoldDB" id="G0MWU6"/>
<keyword evidence="2 4" id="KW-0863">Zinc-finger</keyword>
<dbReference type="EMBL" id="GL379817">
    <property type="protein sequence ID" value="EGT46321.1"/>
    <property type="molecule type" value="Genomic_DNA"/>
</dbReference>
<dbReference type="SMART" id="SM00184">
    <property type="entry name" value="RING"/>
    <property type="match status" value="1"/>
</dbReference>
<evidence type="ECO:0000313" key="7">
    <source>
        <dbReference type="Proteomes" id="UP000008068"/>
    </source>
</evidence>
<dbReference type="PROSITE" id="PS50089">
    <property type="entry name" value="ZF_RING_2"/>
    <property type="match status" value="1"/>
</dbReference>
<dbReference type="InterPro" id="IPR052667">
    <property type="entry name" value="E3_ubiquitin-ligase_RING"/>
</dbReference>
<dbReference type="Proteomes" id="UP000008068">
    <property type="component" value="Unassembled WGS sequence"/>
</dbReference>
<dbReference type="SUPFAM" id="SSF57850">
    <property type="entry name" value="RING/U-box"/>
    <property type="match status" value="1"/>
</dbReference>
<evidence type="ECO:0000313" key="6">
    <source>
        <dbReference type="EMBL" id="EGT46321.1"/>
    </source>
</evidence>
<keyword evidence="3" id="KW-0862">Zinc</keyword>
<keyword evidence="1" id="KW-0479">Metal-binding</keyword>
<dbReference type="InterPro" id="IPR017907">
    <property type="entry name" value="Znf_RING_CS"/>
</dbReference>
<feature type="domain" description="RING-type" evidence="5">
    <location>
        <begin position="60"/>
        <end position="108"/>
    </location>
</feature>
<dbReference type="PROSITE" id="PS00195">
    <property type="entry name" value="GLUTAREDOXIN_1"/>
    <property type="match status" value="1"/>
</dbReference>
<dbReference type="InParanoid" id="G0MWU6"/>
<evidence type="ECO:0000256" key="2">
    <source>
        <dbReference type="ARBA" id="ARBA00022771"/>
    </source>
</evidence>
<dbReference type="PANTHER" id="PTHR47156:SF10">
    <property type="entry name" value="E3 UBIQUITIN-PROTEIN LIGASE TRIM-21-RELATED"/>
    <property type="match status" value="1"/>
</dbReference>
<organism evidence="7">
    <name type="scientific">Caenorhabditis brenneri</name>
    <name type="common">Nematode worm</name>
    <dbReference type="NCBI Taxonomy" id="135651"/>
    <lineage>
        <taxon>Eukaryota</taxon>
        <taxon>Metazoa</taxon>
        <taxon>Ecdysozoa</taxon>
        <taxon>Nematoda</taxon>
        <taxon>Chromadorea</taxon>
        <taxon>Rhabditida</taxon>
        <taxon>Rhabditina</taxon>
        <taxon>Rhabditomorpha</taxon>
        <taxon>Rhabditoidea</taxon>
        <taxon>Rhabditidae</taxon>
        <taxon>Peloderinae</taxon>
        <taxon>Caenorhabditis</taxon>
    </lineage>
</organism>
<dbReference type="InterPro" id="IPR001841">
    <property type="entry name" value="Znf_RING"/>
</dbReference>
<reference evidence="7" key="1">
    <citation type="submission" date="2011-07" db="EMBL/GenBank/DDBJ databases">
        <authorList>
            <consortium name="Caenorhabditis brenneri Sequencing and Analysis Consortium"/>
            <person name="Wilson R.K."/>
        </authorList>
    </citation>
    <scope>NUCLEOTIDE SEQUENCE [LARGE SCALE GENOMIC DNA]</scope>
    <source>
        <strain evidence="7">PB2801</strain>
    </source>
</reference>